<organism evidence="1 2">
    <name type="scientific">Ambrosiozyma monospora</name>
    <name type="common">Yeast</name>
    <name type="synonym">Endomycopsis monosporus</name>
    <dbReference type="NCBI Taxonomy" id="43982"/>
    <lineage>
        <taxon>Eukaryota</taxon>
        <taxon>Fungi</taxon>
        <taxon>Dikarya</taxon>
        <taxon>Ascomycota</taxon>
        <taxon>Saccharomycotina</taxon>
        <taxon>Pichiomycetes</taxon>
        <taxon>Pichiales</taxon>
        <taxon>Pichiaceae</taxon>
        <taxon>Ambrosiozyma</taxon>
    </lineage>
</organism>
<dbReference type="EMBL" id="BSXS01000626">
    <property type="protein sequence ID" value="GME73224.1"/>
    <property type="molecule type" value="Genomic_DNA"/>
</dbReference>
<evidence type="ECO:0000313" key="1">
    <source>
        <dbReference type="EMBL" id="GME73224.1"/>
    </source>
</evidence>
<reference evidence="1" key="1">
    <citation type="submission" date="2023-04" db="EMBL/GenBank/DDBJ databases">
        <title>Ambrosiozyma monospora NBRC 10751.</title>
        <authorList>
            <person name="Ichikawa N."/>
            <person name="Sato H."/>
            <person name="Tonouchi N."/>
        </authorList>
    </citation>
    <scope>NUCLEOTIDE SEQUENCE</scope>
    <source>
        <strain evidence="1">NBRC 10751</strain>
    </source>
</reference>
<proteinExistence type="predicted"/>
<gene>
    <name evidence="1" type="ORF">Amon02_000130700</name>
</gene>
<name>A0ACB5SUA7_AMBMO</name>
<sequence>MKFSTSIIVTLAASTALAAPIATDFNSTASASPSASSSVSAPSSSAVVDLDDPVQKSWLSIASKILSGAGVVSTIAGLFGGSNSNSDSNGSSKIKRELESAISISSVPTSTIYETATASDCIYLSDPVQKAIASEISKYVENVKRDLSASVSATAATAATVASSTVSVPASSSSAVTPLTDAQQKSFGSFIKGFFKTVFGLKKRDESSAADPASSASTFSSVPATTTATATTATDAVASSSAPSVSASATPLTDAQQKSFGSFLKGLLKLIF</sequence>
<comment type="caution">
    <text evidence="1">The sequence shown here is derived from an EMBL/GenBank/DDBJ whole genome shotgun (WGS) entry which is preliminary data.</text>
</comment>
<accession>A0ACB5SUA7</accession>
<evidence type="ECO:0000313" key="2">
    <source>
        <dbReference type="Proteomes" id="UP001165064"/>
    </source>
</evidence>
<protein>
    <submittedName>
        <fullName evidence="1">Unnamed protein product</fullName>
    </submittedName>
</protein>
<keyword evidence="2" id="KW-1185">Reference proteome</keyword>
<dbReference type="Proteomes" id="UP001165064">
    <property type="component" value="Unassembled WGS sequence"/>
</dbReference>